<dbReference type="Pfam" id="PF00069">
    <property type="entry name" value="Pkinase"/>
    <property type="match status" value="1"/>
</dbReference>
<dbReference type="GO" id="GO:0005737">
    <property type="term" value="C:cytoplasm"/>
    <property type="evidence" value="ECO:0007669"/>
    <property type="project" value="TreeGrafter"/>
</dbReference>
<dbReference type="PANTHER" id="PTHR44167:SF18">
    <property type="entry name" value="PROTEIN KINASE DOMAIN-CONTAINING PROTEIN"/>
    <property type="match status" value="1"/>
</dbReference>
<feature type="domain" description="Protein kinase" evidence="5">
    <location>
        <begin position="123"/>
        <end position="389"/>
    </location>
</feature>
<comment type="similarity">
    <text evidence="4">Belongs to the protein kinase superfamily.</text>
</comment>
<dbReference type="EMBL" id="CAJJDN010000159">
    <property type="protein sequence ID" value="CAD8125522.1"/>
    <property type="molecule type" value="Genomic_DNA"/>
</dbReference>
<dbReference type="GO" id="GO:0005634">
    <property type="term" value="C:nucleus"/>
    <property type="evidence" value="ECO:0007669"/>
    <property type="project" value="TreeGrafter"/>
</dbReference>
<gene>
    <name evidence="6" type="ORF">PSON_ATCC_30995.1.T1590121</name>
</gene>
<dbReference type="GO" id="GO:0005524">
    <property type="term" value="F:ATP binding"/>
    <property type="evidence" value="ECO:0007669"/>
    <property type="project" value="UniProtKB-UniRule"/>
</dbReference>
<protein>
    <recommendedName>
        <fullName evidence="5">Protein kinase domain-containing protein</fullName>
    </recommendedName>
</protein>
<dbReference type="Proteomes" id="UP000692954">
    <property type="component" value="Unassembled WGS sequence"/>
</dbReference>
<evidence type="ECO:0000256" key="4">
    <source>
        <dbReference type="RuleBase" id="RU000304"/>
    </source>
</evidence>
<sequence>MRQKSRTVHDRVQNTLQSVDYNECIYQCILTKKKFIGKSPRYIYLFKNHICIGKSPKVQIPERQFVINTDTRIQWLYSKNMLKSIIFQVGNQSYEYFGSNEQLREIKLKFALYAFQMKIQDEYQAESILGKGSYATVLELTNLYNHQQYAAKCIDQQKINEKKNGYRQLMQEIETMRILSEHKHQNILQLNELYIGNQNYYLVMELAKGGSLLSLMKKRSTLFSRNDIRIIMRQLLEGLAFIHTFNIMHRDLKPENILFMSKDLESLKIADFGLAQFCDQHPYTYPKCGTPGFVAPEILEQDTEFARYTTVCDIFSAGVILYVLLVGEPLFEKKDKREQLELNRRCEINFQRFSQDQLDDIERDLMSKMLNKNPNHRWKANELLKHKFFIPSDDQIENEIDYPKQLNMAILQKSAMPTFSKNPFMQSVNRDKALTTRDKTFTIREQSQTLLTRPKNCTLVMQTNLHFDKSSQEQINPLEKLTNFIGSFNLIKDEINQ</sequence>
<evidence type="ECO:0000256" key="2">
    <source>
        <dbReference type="ARBA" id="ARBA00022840"/>
    </source>
</evidence>
<reference evidence="6" key="1">
    <citation type="submission" date="2021-01" db="EMBL/GenBank/DDBJ databases">
        <authorList>
            <consortium name="Genoscope - CEA"/>
            <person name="William W."/>
        </authorList>
    </citation>
    <scope>NUCLEOTIDE SEQUENCE</scope>
</reference>
<keyword evidence="7" id="KW-1185">Reference proteome</keyword>
<dbReference type="GO" id="GO:0004674">
    <property type="term" value="F:protein serine/threonine kinase activity"/>
    <property type="evidence" value="ECO:0007669"/>
    <property type="project" value="UniProtKB-KW"/>
</dbReference>
<dbReference type="InterPro" id="IPR008271">
    <property type="entry name" value="Ser/Thr_kinase_AS"/>
</dbReference>
<evidence type="ECO:0000313" key="6">
    <source>
        <dbReference type="EMBL" id="CAD8125522.1"/>
    </source>
</evidence>
<name>A0A8S1RE12_9CILI</name>
<organism evidence="6 7">
    <name type="scientific">Paramecium sonneborni</name>
    <dbReference type="NCBI Taxonomy" id="65129"/>
    <lineage>
        <taxon>Eukaryota</taxon>
        <taxon>Sar</taxon>
        <taxon>Alveolata</taxon>
        <taxon>Ciliophora</taxon>
        <taxon>Intramacronucleata</taxon>
        <taxon>Oligohymenophorea</taxon>
        <taxon>Peniculida</taxon>
        <taxon>Parameciidae</taxon>
        <taxon>Paramecium</taxon>
    </lineage>
</organism>
<dbReference type="GO" id="GO:0044773">
    <property type="term" value="P:mitotic DNA damage checkpoint signaling"/>
    <property type="evidence" value="ECO:0007669"/>
    <property type="project" value="TreeGrafter"/>
</dbReference>
<dbReference type="SMART" id="SM00220">
    <property type="entry name" value="S_TKc"/>
    <property type="match status" value="1"/>
</dbReference>
<evidence type="ECO:0000256" key="3">
    <source>
        <dbReference type="PROSITE-ProRule" id="PRU10141"/>
    </source>
</evidence>
<dbReference type="PROSITE" id="PS00108">
    <property type="entry name" value="PROTEIN_KINASE_ST"/>
    <property type="match status" value="1"/>
</dbReference>
<evidence type="ECO:0000256" key="1">
    <source>
        <dbReference type="ARBA" id="ARBA00022741"/>
    </source>
</evidence>
<keyword evidence="4" id="KW-0418">Kinase</keyword>
<dbReference type="PANTHER" id="PTHR44167">
    <property type="entry name" value="OVARIAN-SPECIFIC SERINE/THREONINE-PROTEIN KINASE LOK-RELATED"/>
    <property type="match status" value="1"/>
</dbReference>
<dbReference type="PROSITE" id="PS00107">
    <property type="entry name" value="PROTEIN_KINASE_ATP"/>
    <property type="match status" value="1"/>
</dbReference>
<keyword evidence="2 3" id="KW-0067">ATP-binding</keyword>
<dbReference type="PROSITE" id="PS50011">
    <property type="entry name" value="PROTEIN_KINASE_DOM"/>
    <property type="match status" value="1"/>
</dbReference>
<dbReference type="OrthoDB" id="4062651at2759"/>
<keyword evidence="4" id="KW-0808">Transferase</keyword>
<keyword evidence="1 3" id="KW-0547">Nucleotide-binding</keyword>
<dbReference type="InterPro" id="IPR017441">
    <property type="entry name" value="Protein_kinase_ATP_BS"/>
</dbReference>
<evidence type="ECO:0000259" key="5">
    <source>
        <dbReference type="PROSITE" id="PS50011"/>
    </source>
</evidence>
<dbReference type="InterPro" id="IPR000719">
    <property type="entry name" value="Prot_kinase_dom"/>
</dbReference>
<dbReference type="FunFam" id="1.10.510.10:FF:000945">
    <property type="entry name" value="Uncharacterized protein"/>
    <property type="match status" value="1"/>
</dbReference>
<dbReference type="AlphaFoldDB" id="A0A8S1RE12"/>
<comment type="caution">
    <text evidence="6">The sequence shown here is derived from an EMBL/GenBank/DDBJ whole genome shotgun (WGS) entry which is preliminary data.</text>
</comment>
<evidence type="ECO:0000313" key="7">
    <source>
        <dbReference type="Proteomes" id="UP000692954"/>
    </source>
</evidence>
<accession>A0A8S1RE12</accession>
<feature type="binding site" evidence="3">
    <location>
        <position position="152"/>
    </location>
    <ligand>
        <name>ATP</name>
        <dbReference type="ChEBI" id="CHEBI:30616"/>
    </ligand>
</feature>
<keyword evidence="4" id="KW-0723">Serine/threonine-protein kinase</keyword>
<proteinExistence type="inferred from homology"/>